<evidence type="ECO:0000313" key="2">
    <source>
        <dbReference type="EMBL" id="KAK2098171.1"/>
    </source>
</evidence>
<feature type="compositionally biased region" description="Polar residues" evidence="1">
    <location>
        <begin position="1"/>
        <end position="10"/>
    </location>
</feature>
<dbReference type="Proteomes" id="UP001266305">
    <property type="component" value="Unassembled WGS sequence"/>
</dbReference>
<accession>A0ABQ9UM77</accession>
<protein>
    <submittedName>
        <fullName evidence="2">Uncharacterized protein</fullName>
    </submittedName>
</protein>
<reference evidence="2 3" key="1">
    <citation type="submission" date="2023-05" db="EMBL/GenBank/DDBJ databases">
        <title>B98-5 Cell Line De Novo Hybrid Assembly: An Optical Mapping Approach.</title>
        <authorList>
            <person name="Kananen K."/>
            <person name="Auerbach J.A."/>
            <person name="Kautto E."/>
            <person name="Blachly J.S."/>
        </authorList>
    </citation>
    <scope>NUCLEOTIDE SEQUENCE [LARGE SCALE GENOMIC DNA]</scope>
    <source>
        <strain evidence="2">B95-8</strain>
        <tissue evidence="2">Cell line</tissue>
    </source>
</reference>
<sequence length="366" mass="39600">MFRYSQTLPTESGDDGILQHGLSPPPGSNQPPAAPGWRRFCGACSLQLHSSSFSSSTTSVVLVILLIITVGLLTPWTPSNPTFLRSCRGQANMQKVKKNTHRSYLPPPEWTDQKPCTPGKGQKPSGGCKSSSKQPRHVWCSVAHACVLQVEACARVSSPCSGCGTSTLAHYPGIPDGDRVDIMRVSSTADHLTLAVTRPVPVQPQQSQVSGSHIRSPPYSVSPAFFSRSPNPLLLVILLVTMGHLAPQQLGKRAELGSCNVQVNMLRVREKSSLKPPEGMEQNLVLQKEVGCPVVNAGPTHHSGKRVRYFLARSCLLNVGVCVQARGHPSIHRISSWAGCLIQHLGCAREDPKCRFPMGCSVCHFR</sequence>
<comment type="caution">
    <text evidence="2">The sequence shown here is derived from an EMBL/GenBank/DDBJ whole genome shotgun (WGS) entry which is preliminary data.</text>
</comment>
<organism evidence="2 3">
    <name type="scientific">Saguinus oedipus</name>
    <name type="common">Cotton-top tamarin</name>
    <name type="synonym">Oedipomidas oedipus</name>
    <dbReference type="NCBI Taxonomy" id="9490"/>
    <lineage>
        <taxon>Eukaryota</taxon>
        <taxon>Metazoa</taxon>
        <taxon>Chordata</taxon>
        <taxon>Craniata</taxon>
        <taxon>Vertebrata</taxon>
        <taxon>Euteleostomi</taxon>
        <taxon>Mammalia</taxon>
        <taxon>Eutheria</taxon>
        <taxon>Euarchontoglires</taxon>
        <taxon>Primates</taxon>
        <taxon>Haplorrhini</taxon>
        <taxon>Platyrrhini</taxon>
        <taxon>Cebidae</taxon>
        <taxon>Callitrichinae</taxon>
        <taxon>Saguinus</taxon>
    </lineage>
</organism>
<evidence type="ECO:0000313" key="3">
    <source>
        <dbReference type="Proteomes" id="UP001266305"/>
    </source>
</evidence>
<feature type="region of interest" description="Disordered" evidence="1">
    <location>
        <begin position="1"/>
        <end position="34"/>
    </location>
</feature>
<evidence type="ECO:0000256" key="1">
    <source>
        <dbReference type="SAM" id="MobiDB-lite"/>
    </source>
</evidence>
<feature type="region of interest" description="Disordered" evidence="1">
    <location>
        <begin position="96"/>
        <end position="131"/>
    </location>
</feature>
<gene>
    <name evidence="2" type="ORF">P7K49_023622</name>
</gene>
<name>A0ABQ9UM77_SAGOE</name>
<keyword evidence="3" id="KW-1185">Reference proteome</keyword>
<proteinExistence type="predicted"/>
<feature type="compositionally biased region" description="Pro residues" evidence="1">
    <location>
        <begin position="23"/>
        <end position="34"/>
    </location>
</feature>
<dbReference type="EMBL" id="JASSZA010000011">
    <property type="protein sequence ID" value="KAK2098171.1"/>
    <property type="molecule type" value="Genomic_DNA"/>
</dbReference>